<dbReference type="PATRIC" id="fig|100226.15.peg.8055"/>
<name>Q9AD43_STRCO</name>
<dbReference type="STRING" id="100226.gene:17765612"/>
<reference evidence="1 2" key="1">
    <citation type="journal article" date="1998" name="J. Bacteriol.">
        <title>Cloning and physical mapping of the EcoRI fragments of the giant linear plasmid SCP1.</title>
        <authorList>
            <person name="Redenbach M."/>
            <person name="Ikeda K."/>
            <person name="Yamasaki M."/>
            <person name="Kinashi H."/>
        </authorList>
    </citation>
    <scope>NUCLEOTIDE SEQUENCE [LARGE SCALE GENOMIC DNA]</scope>
    <source>
        <strain evidence="2">ATCC BAA-471 / A3(2) / M145</strain>
    </source>
</reference>
<gene>
    <name evidence="1" type="ordered locus">SCP1.107</name>
</gene>
<dbReference type="OrthoDB" id="4214743at2"/>
<evidence type="ECO:0000313" key="1">
    <source>
        <dbReference type="EMBL" id="CAC36628.1"/>
    </source>
</evidence>
<keyword evidence="2" id="KW-1185">Reference proteome</keyword>
<proteinExistence type="predicted"/>
<dbReference type="RefSeq" id="WP_011039406.1">
    <property type="nucleotide sequence ID" value="NC_003903.1"/>
</dbReference>
<reference evidence="2" key="2">
    <citation type="journal article" date="2002" name="Nature">
        <title>Complete genome sequence of the model actinomycete Streptomyces coelicolor A3(2).</title>
        <authorList>
            <person name="Bentley S.D."/>
            <person name="Chater K.F."/>
            <person name="Cerdeno-Tarraga A.M."/>
            <person name="Challis G.L."/>
            <person name="Thomson N.R."/>
            <person name="James K.D."/>
            <person name="Harris D.E."/>
            <person name="Quail M.A."/>
            <person name="Kieser H."/>
            <person name="Harper D."/>
            <person name="Bateman A."/>
            <person name="Brown S."/>
            <person name="Chandra G."/>
            <person name="Chen C.W."/>
            <person name="Collins M."/>
            <person name="Cronin A."/>
            <person name="Fraser A."/>
            <person name="Goble A."/>
            <person name="Hidalgo J."/>
            <person name="Hornsby T."/>
            <person name="Howarth S."/>
            <person name="Huang C.H."/>
            <person name="Kieser T."/>
            <person name="Larke L."/>
            <person name="Murphy L."/>
            <person name="Oliver K."/>
            <person name="O'Neil S."/>
            <person name="Rabbinowitsch E."/>
            <person name="Rajandream M.A."/>
            <person name="Rutherford K."/>
            <person name="Rutter S."/>
            <person name="Seeger K."/>
            <person name="Saunders D."/>
            <person name="Sharp S."/>
            <person name="Squares R."/>
            <person name="Squares S."/>
            <person name="Taylor K."/>
            <person name="Warren T."/>
            <person name="Wietzorrek A."/>
            <person name="Woodward J."/>
            <person name="Barrell B.G."/>
            <person name="Parkhill J."/>
            <person name="Hopwood D.A."/>
        </authorList>
    </citation>
    <scope>NUCLEOTIDE SEQUENCE [LARGE SCALE GENOMIC DNA]</scope>
    <source>
        <strain evidence="2">ATCC BAA-471 / A3(2) / M145</strain>
    </source>
</reference>
<sequence length="127" mass="13827">MPHTRRSLIDAAVARLGWRRAHTTTAEVDAVLAEQTATARRQANDTARLTLRPHDSALVMQPGILDIRARVLADVGHLETALDGARRHGMPDNLIRRLEAAVDHGHEMTVLLADTVRATADAHTAGH</sequence>
<accession>Q9AD43</accession>
<evidence type="ECO:0000313" key="2">
    <source>
        <dbReference type="Proteomes" id="UP000001973"/>
    </source>
</evidence>
<dbReference type="InParanoid" id="Q9AD43"/>
<protein>
    <submittedName>
        <fullName evidence="1">Uncharacterized protein</fullName>
    </submittedName>
</protein>
<reference evidence="1 2" key="3">
    <citation type="journal article" date="2008" name="Proc. Natl. Acad. Sci. U.S.A.">
        <title>2-Alkyl-4-hydroxymethylfuran-3-carboxylic acids, antibiotic production inducers discovered by Streptomyces coelicolor genome mining.</title>
        <authorList>
            <person name="Corre C."/>
            <person name="Song L."/>
            <person name="O'Rourke S."/>
            <person name="Chater K.F."/>
            <person name="Challis G.L."/>
        </authorList>
    </citation>
    <scope>NUCLEOTIDE SEQUENCE [LARGE SCALE GENOMIC DNA]</scope>
    <source>
        <strain evidence="2">ATCC BAA-471 / A3(2) / M145</strain>
    </source>
</reference>
<reference evidence="1 2" key="4">
    <citation type="journal article" date="2009" name="Mol. Microbiol.">
        <title>Extracellular signalling, translational control, two repressors and an activator all contribute to the regulation of methylenomycin production in Streptomyces coelicolor.</title>
        <authorList>
            <person name="O'Rourke S."/>
            <person name="Wietzorrek A."/>
            <person name="Fowler K."/>
            <person name="Corre C."/>
            <person name="Challis G.L."/>
            <person name="Chater K.F."/>
        </authorList>
    </citation>
    <scope>NUCLEOTIDE SEQUENCE [LARGE SCALE GENOMIC DNA]</scope>
    <source>
        <strain evidence="2">ATCC BAA-471 / A3(2) / M145</strain>
    </source>
</reference>
<geneLocation type="plasmid" evidence="2">
    <name>SCP1</name>
</geneLocation>
<dbReference type="EMBL" id="AL589148">
    <property type="protein sequence ID" value="CAC36628.1"/>
    <property type="molecule type" value="Genomic_DNA"/>
</dbReference>
<dbReference type="AlphaFoldDB" id="Q9AD43"/>
<dbReference type="HOGENOM" id="CLU_1969234_0_0_11"/>
<dbReference type="KEGG" id="sco:SCP1.107"/>
<dbReference type="Proteomes" id="UP000001973">
    <property type="component" value="Plasmid SCP1"/>
</dbReference>
<organism evidence="1 2">
    <name type="scientific">Streptomyces coelicolor (strain ATCC BAA-471 / A3(2) / M145)</name>
    <dbReference type="NCBI Taxonomy" id="100226"/>
    <lineage>
        <taxon>Bacteria</taxon>
        <taxon>Bacillati</taxon>
        <taxon>Actinomycetota</taxon>
        <taxon>Actinomycetes</taxon>
        <taxon>Kitasatosporales</taxon>
        <taxon>Streptomycetaceae</taxon>
        <taxon>Streptomyces</taxon>
        <taxon>Streptomyces albidoflavus group</taxon>
    </lineage>
</organism>